<accession>A0ABX6SYI8</accession>
<dbReference type="Proteomes" id="UP000516134">
    <property type="component" value="Chromosome"/>
</dbReference>
<dbReference type="EMBL" id="CP060780">
    <property type="protein sequence ID" value="QNP42649.1"/>
    <property type="molecule type" value="Genomic_DNA"/>
</dbReference>
<proteinExistence type="predicted"/>
<gene>
    <name evidence="1" type="ORF">H9L15_10805</name>
</gene>
<evidence type="ECO:0000313" key="2">
    <source>
        <dbReference type="Proteomes" id="UP000516134"/>
    </source>
</evidence>
<dbReference type="RefSeq" id="WP_187714081.1">
    <property type="nucleotide sequence ID" value="NZ_BAABJC010000001.1"/>
</dbReference>
<evidence type="ECO:0000313" key="1">
    <source>
        <dbReference type="EMBL" id="QNP42649.1"/>
    </source>
</evidence>
<reference evidence="1 2" key="1">
    <citation type="submission" date="2020-08" db="EMBL/GenBank/DDBJ databases">
        <title>Genome sequence of Sphingomonas daechungensis KACC 18115T.</title>
        <authorList>
            <person name="Hyun D.-W."/>
            <person name="Bae J.-W."/>
        </authorList>
    </citation>
    <scope>NUCLEOTIDE SEQUENCE [LARGE SCALE GENOMIC DNA]</scope>
    <source>
        <strain evidence="1 2">KACC 18115</strain>
    </source>
</reference>
<keyword evidence="2" id="KW-1185">Reference proteome</keyword>
<name>A0ABX6SYI8_9SPHN</name>
<organism evidence="1 2">
    <name type="scientific">Sphingomonas daechungensis</name>
    <dbReference type="NCBI Taxonomy" id="1176646"/>
    <lineage>
        <taxon>Bacteria</taxon>
        <taxon>Pseudomonadati</taxon>
        <taxon>Pseudomonadota</taxon>
        <taxon>Alphaproteobacteria</taxon>
        <taxon>Sphingomonadales</taxon>
        <taxon>Sphingomonadaceae</taxon>
        <taxon>Sphingomonas</taxon>
    </lineage>
</organism>
<sequence>MTMMTTIVAVALGLTPIGHDGTVKPISNDQARQIGRFTETTDDTGTTHLVGINRDTGEQFHLTVNPYGRVEGSVGNWAVTFQVSSAA</sequence>
<protein>
    <submittedName>
        <fullName evidence="1">Uncharacterized protein</fullName>
    </submittedName>
</protein>